<feature type="region of interest" description="Disordered" evidence="1">
    <location>
        <begin position="1"/>
        <end position="21"/>
    </location>
</feature>
<comment type="caution">
    <text evidence="2">The sequence shown here is derived from an EMBL/GenBank/DDBJ whole genome shotgun (WGS) entry which is preliminary data.</text>
</comment>
<proteinExistence type="predicted"/>
<evidence type="ECO:0000256" key="1">
    <source>
        <dbReference type="SAM" id="MobiDB-lite"/>
    </source>
</evidence>
<keyword evidence="3" id="KW-1185">Reference proteome</keyword>
<reference evidence="2 3" key="1">
    <citation type="submission" date="2023-08" db="EMBL/GenBank/DDBJ databases">
        <title>Black Yeasts Isolated from many extreme environments.</title>
        <authorList>
            <person name="Coleine C."/>
            <person name="Stajich J.E."/>
            <person name="Selbmann L."/>
        </authorList>
    </citation>
    <scope>NUCLEOTIDE SEQUENCE [LARGE SCALE GENOMIC DNA]</scope>
    <source>
        <strain evidence="2 3">CCFEE 536</strain>
    </source>
</reference>
<evidence type="ECO:0000313" key="2">
    <source>
        <dbReference type="EMBL" id="KAK5108970.1"/>
    </source>
</evidence>
<dbReference type="EMBL" id="JAVRRA010025643">
    <property type="protein sequence ID" value="KAK5108970.1"/>
    <property type="molecule type" value="Genomic_DNA"/>
</dbReference>
<sequence>TTRQRLFAPGAMPSTKSTTTTPTAFLQTTVPNRRLRKRCKTHFVLWNCSARSVSTSSKPSATVEP</sequence>
<protein>
    <submittedName>
        <fullName evidence="2">Uncharacterized protein</fullName>
    </submittedName>
</protein>
<feature type="non-terminal residue" evidence="2">
    <location>
        <position position="65"/>
    </location>
</feature>
<name>A0ABR0KQU6_9PEZI</name>
<evidence type="ECO:0000313" key="3">
    <source>
        <dbReference type="Proteomes" id="UP001357485"/>
    </source>
</evidence>
<feature type="non-terminal residue" evidence="2">
    <location>
        <position position="1"/>
    </location>
</feature>
<dbReference type="Proteomes" id="UP001357485">
    <property type="component" value="Unassembled WGS sequence"/>
</dbReference>
<organism evidence="2 3">
    <name type="scientific">Cryomyces antarcticus</name>
    <dbReference type="NCBI Taxonomy" id="329879"/>
    <lineage>
        <taxon>Eukaryota</taxon>
        <taxon>Fungi</taxon>
        <taxon>Dikarya</taxon>
        <taxon>Ascomycota</taxon>
        <taxon>Pezizomycotina</taxon>
        <taxon>Dothideomycetes</taxon>
        <taxon>Dothideomycetes incertae sedis</taxon>
        <taxon>Cryomyces</taxon>
    </lineage>
</organism>
<gene>
    <name evidence="2" type="ORF">LTR16_005913</name>
</gene>
<accession>A0ABR0KQU6</accession>